<gene>
    <name evidence="1" type="ORF">GDO54_009845</name>
</gene>
<keyword evidence="2" id="KW-1185">Reference proteome</keyword>
<name>A0AAV3AFT6_PYXAD</name>
<organism evidence="1 2">
    <name type="scientific">Pyxicephalus adspersus</name>
    <name type="common">African bullfrog</name>
    <dbReference type="NCBI Taxonomy" id="30357"/>
    <lineage>
        <taxon>Eukaryota</taxon>
        <taxon>Metazoa</taxon>
        <taxon>Chordata</taxon>
        <taxon>Craniata</taxon>
        <taxon>Vertebrata</taxon>
        <taxon>Euteleostomi</taxon>
        <taxon>Amphibia</taxon>
        <taxon>Batrachia</taxon>
        <taxon>Anura</taxon>
        <taxon>Neobatrachia</taxon>
        <taxon>Ranoidea</taxon>
        <taxon>Pyxicephalidae</taxon>
        <taxon>Pyxicephalinae</taxon>
        <taxon>Pyxicephalus</taxon>
    </lineage>
</organism>
<comment type="caution">
    <text evidence="1">The sequence shown here is derived from an EMBL/GenBank/DDBJ whole genome shotgun (WGS) entry which is preliminary data.</text>
</comment>
<dbReference type="Proteomes" id="UP001181693">
    <property type="component" value="Unassembled WGS sequence"/>
</dbReference>
<protein>
    <submittedName>
        <fullName evidence="1">Uncharacterized protein</fullName>
    </submittedName>
</protein>
<evidence type="ECO:0000313" key="2">
    <source>
        <dbReference type="Proteomes" id="UP001181693"/>
    </source>
</evidence>
<evidence type="ECO:0000313" key="1">
    <source>
        <dbReference type="EMBL" id="DBA25464.1"/>
    </source>
</evidence>
<dbReference type="EMBL" id="DYDO01000004">
    <property type="protein sequence ID" value="DBA25464.1"/>
    <property type="molecule type" value="Genomic_DNA"/>
</dbReference>
<sequence>MRRPGSPFQFISKDFSVGLRSGSCGGHLCSPTPNSSPAMSLWSWLCTPGHSHEGTEKDLHHKARGGPLSTISLYGGGPFTGDV</sequence>
<accession>A0AAV3AFT6</accession>
<proteinExistence type="predicted"/>
<dbReference type="AlphaFoldDB" id="A0AAV3AFT6"/>
<reference evidence="1" key="1">
    <citation type="thesis" date="2020" institute="ProQuest LLC" country="789 East Eisenhower Parkway, Ann Arbor, MI, USA">
        <title>Comparative Genomics and Chromosome Evolution.</title>
        <authorList>
            <person name="Mudd A.B."/>
        </authorList>
    </citation>
    <scope>NUCLEOTIDE SEQUENCE</scope>
    <source>
        <strain evidence="1">1538</strain>
        <tissue evidence="1">Blood</tissue>
    </source>
</reference>